<dbReference type="RefSeq" id="WP_256980686.1">
    <property type="nucleotide sequence ID" value="NZ_JAWLKE010000002.1"/>
</dbReference>
<comment type="caution">
    <text evidence="1">The sequence shown here is derived from an EMBL/GenBank/DDBJ whole genome shotgun (WGS) entry which is preliminary data.</text>
</comment>
<dbReference type="SUPFAM" id="SSF54637">
    <property type="entry name" value="Thioesterase/thiol ester dehydrase-isomerase"/>
    <property type="match status" value="1"/>
</dbReference>
<name>A0ABU4AU98_9NOCA</name>
<dbReference type="Gene3D" id="3.10.129.10">
    <property type="entry name" value="Hotdog Thioesterase"/>
    <property type="match status" value="1"/>
</dbReference>
<evidence type="ECO:0000313" key="2">
    <source>
        <dbReference type="Proteomes" id="UP001185899"/>
    </source>
</evidence>
<organism evidence="1 2">
    <name type="scientific">Rhodococcus cercidiphylli</name>
    <dbReference type="NCBI Taxonomy" id="489916"/>
    <lineage>
        <taxon>Bacteria</taxon>
        <taxon>Bacillati</taxon>
        <taxon>Actinomycetota</taxon>
        <taxon>Actinomycetes</taxon>
        <taxon>Mycobacteriales</taxon>
        <taxon>Nocardiaceae</taxon>
        <taxon>Rhodococcus</taxon>
    </lineage>
</organism>
<dbReference type="InterPro" id="IPR029069">
    <property type="entry name" value="HotDog_dom_sf"/>
</dbReference>
<sequence length="151" mass="16750">MKTEPVAMQTEQTGPVGYHASVTVRWSDMDAFAHINHARMVTLLEEARIEWLLSEGEANESLIKSALIANVTIAYKKPLRHSDGPLDVTLWFEKVRAVDFTIGYEVRAAGAAPDSPPAVVATTRMAMVDVGAETLRRIAPEEKAYLARWTR</sequence>
<gene>
    <name evidence="1" type="ORF">R3P95_04545</name>
</gene>
<dbReference type="EC" id="3.1.2.-" evidence="1"/>
<accession>A0ABU4AU98</accession>
<keyword evidence="2" id="KW-1185">Reference proteome</keyword>
<dbReference type="Proteomes" id="UP001185899">
    <property type="component" value="Unassembled WGS sequence"/>
</dbReference>
<dbReference type="GO" id="GO:0016787">
    <property type="term" value="F:hydrolase activity"/>
    <property type="evidence" value="ECO:0007669"/>
    <property type="project" value="UniProtKB-KW"/>
</dbReference>
<protein>
    <submittedName>
        <fullName evidence="1">Thioesterase family protein</fullName>
        <ecNumber evidence="1">3.1.2.-</ecNumber>
    </submittedName>
</protein>
<keyword evidence="1" id="KW-0378">Hydrolase</keyword>
<proteinExistence type="predicted"/>
<dbReference type="Pfam" id="PF13279">
    <property type="entry name" value="4HBT_2"/>
    <property type="match status" value="1"/>
</dbReference>
<reference evidence="1 2" key="1">
    <citation type="submission" date="2023-10" db="EMBL/GenBank/DDBJ databases">
        <title>Development of a sustainable strategy for remediation of hydrocarbon-contaminated territories based on the waste exchange concept.</title>
        <authorList>
            <person name="Krivoruchko A."/>
        </authorList>
    </citation>
    <scope>NUCLEOTIDE SEQUENCE [LARGE SCALE GENOMIC DNA]</scope>
    <source>
        <strain evidence="1 2">IEGM 1322</strain>
    </source>
</reference>
<dbReference type="CDD" id="cd00586">
    <property type="entry name" value="4HBT"/>
    <property type="match status" value="1"/>
</dbReference>
<dbReference type="EMBL" id="JAWLKE010000002">
    <property type="protein sequence ID" value="MDV6229807.1"/>
    <property type="molecule type" value="Genomic_DNA"/>
</dbReference>
<evidence type="ECO:0000313" key="1">
    <source>
        <dbReference type="EMBL" id="MDV6229807.1"/>
    </source>
</evidence>